<keyword evidence="3" id="KW-1185">Reference proteome</keyword>
<dbReference type="Pfam" id="PF10416">
    <property type="entry name" value="IBD"/>
    <property type="match status" value="1"/>
</dbReference>
<evidence type="ECO:0000313" key="2">
    <source>
        <dbReference type="EMBL" id="OHT03904.1"/>
    </source>
</evidence>
<evidence type="ECO:0000259" key="1">
    <source>
        <dbReference type="Pfam" id="PF10416"/>
    </source>
</evidence>
<dbReference type="RefSeq" id="XP_068357040.1">
    <property type="nucleotide sequence ID" value="XM_068506359.1"/>
</dbReference>
<feature type="domain" description="Initiator binding" evidence="1">
    <location>
        <begin position="19"/>
        <end position="143"/>
    </location>
</feature>
<reference evidence="2" key="1">
    <citation type="submission" date="2016-10" db="EMBL/GenBank/DDBJ databases">
        <authorList>
            <person name="Benchimol M."/>
            <person name="Almeida L.G."/>
            <person name="Vasconcelos A.T."/>
            <person name="Perreira-Neves A."/>
            <person name="Rosa I.A."/>
            <person name="Tasca T."/>
            <person name="Bogo M.R."/>
            <person name="de Souza W."/>
        </authorList>
    </citation>
    <scope>NUCLEOTIDE SEQUENCE [LARGE SCALE GENOMIC DNA]</scope>
    <source>
        <strain evidence="2">K</strain>
    </source>
</reference>
<comment type="caution">
    <text evidence="2">The sequence shown here is derived from an EMBL/GenBank/DDBJ whole genome shotgun (WGS) entry which is preliminary data.</text>
</comment>
<name>A0A1J4JZI6_9EUKA</name>
<organism evidence="2 3">
    <name type="scientific">Tritrichomonas foetus</name>
    <dbReference type="NCBI Taxonomy" id="1144522"/>
    <lineage>
        <taxon>Eukaryota</taxon>
        <taxon>Metamonada</taxon>
        <taxon>Parabasalia</taxon>
        <taxon>Tritrichomonadida</taxon>
        <taxon>Tritrichomonadidae</taxon>
        <taxon>Tritrichomonas</taxon>
    </lineage>
</organism>
<protein>
    <recommendedName>
        <fullName evidence="1">Initiator binding domain-containing protein</fullName>
    </recommendedName>
</protein>
<dbReference type="VEuPathDB" id="TrichDB:TRFO_28749"/>
<dbReference type="InterPro" id="IPR018845">
    <property type="entry name" value="Initiator-bd"/>
</dbReference>
<dbReference type="EMBL" id="MLAK01000813">
    <property type="protein sequence ID" value="OHT03904.1"/>
    <property type="molecule type" value="Genomic_DNA"/>
</dbReference>
<sequence>MPVADLTVRPLFWELLSNQDQEQYIELRNKVGSPSNRYNRNRRIEAFSETLDAIKLYCLKGDEDDGLRCLVCGICWIHDNISINTRQLRILIDKSKSTINGGFSKMGYGTIPMKEHYTTEIVEFMPILKRHPQELRQWSTRKLKITSATPKDTDLFFLDPESEKVVKNYYMNDNVCFQSNLFERDDDKSTKVLQKKSKKIQKQYKTQKDENHFGNNEELDDAYFFGNDFYDDESGNNIFINDDNNGNNVEDNFTDPNQKQHIIQEDGNGNNIPGYQQGNNQDFNFDFYDWSRLGNDEPGSDFNIYDNNYEFDFNNTPF</sequence>
<dbReference type="Proteomes" id="UP000179807">
    <property type="component" value="Unassembled WGS sequence"/>
</dbReference>
<gene>
    <name evidence="2" type="ORF">TRFO_28749</name>
</gene>
<evidence type="ECO:0000313" key="3">
    <source>
        <dbReference type="Proteomes" id="UP000179807"/>
    </source>
</evidence>
<dbReference type="GeneID" id="94841063"/>
<dbReference type="AlphaFoldDB" id="A0A1J4JZI6"/>
<accession>A0A1J4JZI6</accession>
<proteinExistence type="predicted"/>